<keyword evidence="5" id="KW-0378">Hydrolase</keyword>
<evidence type="ECO:0000313" key="11">
    <source>
        <dbReference type="EnsemblMetazoa" id="ISCW019426-PA"/>
    </source>
</evidence>
<dbReference type="InterPro" id="IPR000555">
    <property type="entry name" value="JAMM/MPN+_dom"/>
</dbReference>
<feature type="domain" description="MPN" evidence="9">
    <location>
        <begin position="6"/>
        <end position="153"/>
    </location>
</feature>
<reference evidence="10 12" key="1">
    <citation type="submission" date="2008-03" db="EMBL/GenBank/DDBJ databases">
        <title>Annotation of Ixodes scapularis.</title>
        <authorList>
            <consortium name="Ixodes scapularis Genome Project Consortium"/>
            <person name="Caler E."/>
            <person name="Hannick L.I."/>
            <person name="Bidwell S."/>
            <person name="Joardar V."/>
            <person name="Thiagarajan M."/>
            <person name="Amedeo P."/>
            <person name="Galinsky K.J."/>
            <person name="Schobel S."/>
            <person name="Inman J."/>
            <person name="Hostetler J."/>
            <person name="Miller J."/>
            <person name="Hammond M."/>
            <person name="Megy K."/>
            <person name="Lawson D."/>
            <person name="Kodira C."/>
            <person name="Sutton G."/>
            <person name="Meyer J."/>
            <person name="Hill C.A."/>
            <person name="Birren B."/>
            <person name="Nene V."/>
            <person name="Collins F."/>
            <person name="Alarcon-Chaidez F."/>
            <person name="Wikel S."/>
            <person name="Strausberg R."/>
        </authorList>
    </citation>
    <scope>NUCLEOTIDE SEQUENCE [LARGE SCALE GENOMIC DNA]</scope>
    <source>
        <strain evidence="12">Wikel</strain>
        <strain evidence="10">Wikel colony</strain>
    </source>
</reference>
<evidence type="ECO:0000256" key="7">
    <source>
        <dbReference type="ARBA" id="ARBA00023049"/>
    </source>
</evidence>
<gene>
    <name evidence="10" type="ORF">IscW_ISCW019426</name>
</gene>
<dbReference type="HOGENOM" id="CLU_053351_0_0_1"/>
<evidence type="ECO:0000256" key="3">
    <source>
        <dbReference type="ARBA" id="ARBA00022723"/>
    </source>
</evidence>
<dbReference type="GO" id="GO:0031593">
    <property type="term" value="F:polyubiquitin modification-dependent protein binding"/>
    <property type="evidence" value="ECO:0000318"/>
    <property type="project" value="GO_Central"/>
</dbReference>
<dbReference type="SMART" id="SM00232">
    <property type="entry name" value="JAB_MPN"/>
    <property type="match status" value="1"/>
</dbReference>
<dbReference type="AlphaFoldDB" id="B7PSB6"/>
<accession>B7PSB6</accession>
<dbReference type="GO" id="GO:0070536">
    <property type="term" value="P:protein K63-linked deubiquitination"/>
    <property type="evidence" value="ECO:0007669"/>
    <property type="project" value="InterPro"/>
</dbReference>
<dbReference type="STRING" id="6945.B7PSB6"/>
<dbReference type="PANTHER" id="PTHR10410">
    <property type="entry name" value="EUKARYOTIC TRANSLATION INITIATION FACTOR 3 -RELATED"/>
    <property type="match status" value="1"/>
</dbReference>
<reference evidence="11" key="2">
    <citation type="submission" date="2020-05" db="UniProtKB">
        <authorList>
            <consortium name="EnsemblMetazoa"/>
        </authorList>
    </citation>
    <scope>IDENTIFICATION</scope>
    <source>
        <strain evidence="11">wikel</strain>
    </source>
</reference>
<dbReference type="VEuPathDB" id="VectorBase:ISCI019426"/>
<keyword evidence="2" id="KW-0645">Protease</keyword>
<keyword evidence="8" id="KW-0175">Coiled coil</keyword>
<dbReference type="GO" id="GO:0070552">
    <property type="term" value="C:BRISC complex"/>
    <property type="evidence" value="ECO:0000318"/>
    <property type="project" value="GO_Central"/>
</dbReference>
<dbReference type="VEuPathDB" id="VectorBase:ISCP_020434"/>
<dbReference type="GO" id="GO:0070531">
    <property type="term" value="C:BRCA1-A complex"/>
    <property type="evidence" value="ECO:0000318"/>
    <property type="project" value="GO_Central"/>
</dbReference>
<keyword evidence="4" id="KW-0833">Ubl conjugation pathway</keyword>
<dbReference type="InterPro" id="IPR033860">
    <property type="entry name" value="MPN_BRCC36"/>
</dbReference>
<dbReference type="InterPro" id="IPR050242">
    <property type="entry name" value="JAMM_MPN+_peptidase_M67A"/>
</dbReference>
<dbReference type="GO" id="GO:0006508">
    <property type="term" value="P:proteolysis"/>
    <property type="evidence" value="ECO:0007669"/>
    <property type="project" value="UniProtKB-KW"/>
</dbReference>
<dbReference type="Proteomes" id="UP000001555">
    <property type="component" value="Unassembled WGS sequence"/>
</dbReference>
<dbReference type="EMBL" id="ABJB011125498">
    <property type="status" value="NOT_ANNOTATED_CDS"/>
    <property type="molecule type" value="Genomic_DNA"/>
</dbReference>
<dbReference type="SUPFAM" id="SSF102712">
    <property type="entry name" value="JAB1/MPN domain"/>
    <property type="match status" value="1"/>
</dbReference>
<dbReference type="Gene3D" id="3.40.140.10">
    <property type="entry name" value="Cytidine Deaminase, domain 2"/>
    <property type="match status" value="1"/>
</dbReference>
<feature type="non-terminal residue" evidence="10">
    <location>
        <position position="262"/>
    </location>
</feature>
<feature type="coiled-coil region" evidence="8">
    <location>
        <begin position="235"/>
        <end position="262"/>
    </location>
</feature>
<evidence type="ECO:0000313" key="10">
    <source>
        <dbReference type="EMBL" id="EEC09488.1"/>
    </source>
</evidence>
<keyword evidence="3" id="KW-0479">Metal-binding</keyword>
<dbReference type="GO" id="GO:0004843">
    <property type="term" value="F:cysteine-type deubiquitinase activity"/>
    <property type="evidence" value="ECO:0007669"/>
    <property type="project" value="InterPro"/>
</dbReference>
<evidence type="ECO:0000256" key="2">
    <source>
        <dbReference type="ARBA" id="ARBA00022670"/>
    </source>
</evidence>
<dbReference type="Pfam" id="PF01398">
    <property type="entry name" value="JAB"/>
    <property type="match status" value="1"/>
</dbReference>
<dbReference type="EMBL" id="ABJB010194957">
    <property type="status" value="NOT_ANNOTATED_CDS"/>
    <property type="molecule type" value="Genomic_DNA"/>
</dbReference>
<keyword evidence="12" id="KW-1185">Reference proteome</keyword>
<dbReference type="GO" id="GO:0006302">
    <property type="term" value="P:double-strand break repair"/>
    <property type="evidence" value="ECO:0000318"/>
    <property type="project" value="GO_Central"/>
</dbReference>
<comment type="similarity">
    <text evidence="1">Belongs to the peptidase M67A family. BRCC36 subfamily.</text>
</comment>
<name>B7PSB6_IXOSC</name>
<dbReference type="GO" id="GO:0008237">
    <property type="term" value="F:metallopeptidase activity"/>
    <property type="evidence" value="ECO:0000318"/>
    <property type="project" value="GO_Central"/>
</dbReference>
<dbReference type="EnsemblMetazoa" id="ISCW019426-RA">
    <property type="protein sequence ID" value="ISCW019426-PA"/>
    <property type="gene ID" value="ISCW019426"/>
</dbReference>
<organism>
    <name type="scientific">Ixodes scapularis</name>
    <name type="common">Black-legged tick</name>
    <name type="synonym">Deer tick</name>
    <dbReference type="NCBI Taxonomy" id="6945"/>
    <lineage>
        <taxon>Eukaryota</taxon>
        <taxon>Metazoa</taxon>
        <taxon>Ecdysozoa</taxon>
        <taxon>Arthropoda</taxon>
        <taxon>Chelicerata</taxon>
        <taxon>Arachnida</taxon>
        <taxon>Acari</taxon>
        <taxon>Parasitiformes</taxon>
        <taxon>Ixodida</taxon>
        <taxon>Ixodoidea</taxon>
        <taxon>Ixodidae</taxon>
        <taxon>Ixodinae</taxon>
        <taxon>Ixodes</taxon>
    </lineage>
</organism>
<evidence type="ECO:0000256" key="4">
    <source>
        <dbReference type="ARBA" id="ARBA00022786"/>
    </source>
</evidence>
<dbReference type="CDD" id="cd08068">
    <property type="entry name" value="MPN_BRCC36"/>
    <property type="match status" value="1"/>
</dbReference>
<dbReference type="EMBL" id="DS777490">
    <property type="protein sequence ID" value="EEC09488.1"/>
    <property type="molecule type" value="Genomic_DNA"/>
</dbReference>
<evidence type="ECO:0000256" key="5">
    <source>
        <dbReference type="ARBA" id="ARBA00022801"/>
    </source>
</evidence>
<dbReference type="Pfam" id="PF18110">
    <property type="entry name" value="BRCC36_C"/>
    <property type="match status" value="1"/>
</dbReference>
<evidence type="ECO:0000256" key="6">
    <source>
        <dbReference type="ARBA" id="ARBA00022833"/>
    </source>
</evidence>
<evidence type="ECO:0000256" key="1">
    <source>
        <dbReference type="ARBA" id="ARBA00008021"/>
    </source>
</evidence>
<dbReference type="GO" id="GO:0046872">
    <property type="term" value="F:metal ion binding"/>
    <property type="evidence" value="ECO:0007669"/>
    <property type="project" value="UniProtKB-KW"/>
</dbReference>
<dbReference type="EMBL" id="ABJB010422753">
    <property type="status" value="NOT_ANNOTATED_CDS"/>
    <property type="molecule type" value="Genomic_DNA"/>
</dbReference>
<dbReference type="MEROPS" id="M67.004"/>
<evidence type="ECO:0000313" key="12">
    <source>
        <dbReference type="Proteomes" id="UP000001555"/>
    </source>
</evidence>
<dbReference type="VEuPathDB" id="VectorBase:ISCW019426"/>
<dbReference type="PaxDb" id="6945-B7PSB6"/>
<protein>
    <submittedName>
        <fullName evidence="10 11">C6.1A, putative</fullName>
    </submittedName>
</protein>
<keyword evidence="6" id="KW-0862">Zinc</keyword>
<dbReference type="OrthoDB" id="446074at2759"/>
<evidence type="ECO:0000256" key="8">
    <source>
        <dbReference type="SAM" id="Coils"/>
    </source>
</evidence>
<proteinExistence type="inferred from homology"/>
<dbReference type="PROSITE" id="PS50249">
    <property type="entry name" value="MPN"/>
    <property type="match status" value="1"/>
</dbReference>
<evidence type="ECO:0000259" key="9">
    <source>
        <dbReference type="PROSITE" id="PS50249"/>
    </source>
</evidence>
<dbReference type="InterPro" id="IPR040749">
    <property type="entry name" value="BRCC36_C"/>
</dbReference>
<dbReference type="InterPro" id="IPR037518">
    <property type="entry name" value="MPN"/>
</dbReference>
<sequence length="262" mass="29798">MGTIRVNLSADVYMVCLSHALSTEKEEVMGLLIGEIGLYSFGFPLQIDETRVAHISAVIVLRRSDKRKDRVEISPEQLSDASTQAEISFPCKPMRVLGWYHSHPHITVWPSHVDVQTQAIYQMMDEGFVGLIFSVFSEDSTTKHSVPSRVIRRAFSVARYVRAEIPLYIVPSTHISNACLEALVQLPQILCQEEEDMFGFTKQVPRLDLLTKMHNGSVFVKALCNIAESVSGPLLQSFENRLRQNQDRIERLRLEKEELLQK</sequence>
<keyword evidence="7" id="KW-0482">Metalloprotease</keyword>